<dbReference type="EMBL" id="JAUNZN010000002">
    <property type="protein sequence ID" value="KAK4828263.1"/>
    <property type="molecule type" value="Genomic_DNA"/>
</dbReference>
<keyword evidence="2" id="KW-1185">Reference proteome</keyword>
<comment type="caution">
    <text evidence="1">The sequence shown here is derived from an EMBL/GenBank/DDBJ whole genome shotgun (WGS) entry which is preliminary data.</text>
</comment>
<evidence type="ECO:0000313" key="1">
    <source>
        <dbReference type="EMBL" id="KAK4828263.1"/>
    </source>
</evidence>
<proteinExistence type="predicted"/>
<protein>
    <recommendedName>
        <fullName evidence="3">Reverse transcriptase domain-containing protein</fullName>
    </recommendedName>
</protein>
<dbReference type="Proteomes" id="UP001333110">
    <property type="component" value="Unassembled WGS sequence"/>
</dbReference>
<organism evidence="1 2">
    <name type="scientific">Mycteria americana</name>
    <name type="common">Wood stork</name>
    <dbReference type="NCBI Taxonomy" id="33587"/>
    <lineage>
        <taxon>Eukaryota</taxon>
        <taxon>Metazoa</taxon>
        <taxon>Chordata</taxon>
        <taxon>Craniata</taxon>
        <taxon>Vertebrata</taxon>
        <taxon>Euteleostomi</taxon>
        <taxon>Archelosauria</taxon>
        <taxon>Archosauria</taxon>
        <taxon>Dinosauria</taxon>
        <taxon>Saurischia</taxon>
        <taxon>Theropoda</taxon>
        <taxon>Coelurosauria</taxon>
        <taxon>Aves</taxon>
        <taxon>Neognathae</taxon>
        <taxon>Neoaves</taxon>
        <taxon>Aequornithes</taxon>
        <taxon>Ciconiiformes</taxon>
        <taxon>Ciconiidae</taxon>
        <taxon>Mycteria</taxon>
    </lineage>
</organism>
<accession>A0AAN7PM81</accession>
<name>A0AAN7PM81_MYCAM</name>
<evidence type="ECO:0000313" key="2">
    <source>
        <dbReference type="Proteomes" id="UP001333110"/>
    </source>
</evidence>
<dbReference type="AlphaFoldDB" id="A0AAN7PM81"/>
<reference evidence="1 2" key="1">
    <citation type="journal article" date="2023" name="J. Hered.">
        <title>Chromosome-level genome of the wood stork (Mycteria americana) provides insight into avian chromosome evolution.</title>
        <authorList>
            <person name="Flamio R. Jr."/>
            <person name="Ramstad K.M."/>
        </authorList>
    </citation>
    <scope>NUCLEOTIDE SEQUENCE [LARGE SCALE GENOMIC DNA]</scope>
    <source>
        <strain evidence="1">JAX WOST 10</strain>
    </source>
</reference>
<sequence>MKVIKGLEHLTYEERLRELGLLSLEKSRLRGGSHQCTHNLRKETPIYKKGWKEDLGNYRPVSLTSVPGMVMEQIVLRAITRQVQDSQVIHLVDEGKAVDVVYRDFSKAFDTVPTAFSWRNWLLMAWTGVLFAG</sequence>
<gene>
    <name evidence="1" type="ORF">QYF61_024870</name>
</gene>
<evidence type="ECO:0008006" key="3">
    <source>
        <dbReference type="Google" id="ProtNLM"/>
    </source>
</evidence>